<dbReference type="Proteomes" id="UP000016843">
    <property type="component" value="Unassembled WGS sequence"/>
</dbReference>
<protein>
    <submittedName>
        <fullName evidence="1">Uncharacterized protein</fullName>
    </submittedName>
</protein>
<accession>U5C1K3</accession>
<dbReference type="AlphaFoldDB" id="U5C1K3"/>
<proteinExistence type="predicted"/>
<comment type="caution">
    <text evidence="1">The sequence shown here is derived from an EMBL/GenBank/DDBJ whole genome shotgun (WGS) entry which is preliminary data.</text>
</comment>
<keyword evidence="2" id="KW-1185">Reference proteome</keyword>
<reference evidence="1 2" key="1">
    <citation type="journal article" date="2013" name="Genome Announc.">
        <title>Draft Genome Sequence of the Psychrophilic and Alkaliphilic Rhodonellum psychrophilum Strain GCM71T.</title>
        <authorList>
            <person name="Hauptmann A.L."/>
            <person name="Glaring M.A."/>
            <person name="Hallin P.F."/>
            <person name="Prieme A."/>
            <person name="Stougaard P."/>
        </authorList>
    </citation>
    <scope>NUCLEOTIDE SEQUENCE [LARGE SCALE GENOMIC DNA]</scope>
    <source>
        <strain evidence="1 2">GCM71</strain>
    </source>
</reference>
<dbReference type="EMBL" id="AWXR01000010">
    <property type="protein sequence ID" value="ERM83689.1"/>
    <property type="molecule type" value="Genomic_DNA"/>
</dbReference>
<evidence type="ECO:0000313" key="1">
    <source>
        <dbReference type="EMBL" id="ERM83689.1"/>
    </source>
</evidence>
<organism evidence="1 2">
    <name type="scientific">Rhodonellum psychrophilum GCM71 = DSM 17998</name>
    <dbReference type="NCBI Taxonomy" id="1123057"/>
    <lineage>
        <taxon>Bacteria</taxon>
        <taxon>Pseudomonadati</taxon>
        <taxon>Bacteroidota</taxon>
        <taxon>Cytophagia</taxon>
        <taxon>Cytophagales</taxon>
        <taxon>Cytophagaceae</taxon>
        <taxon>Rhodonellum</taxon>
    </lineage>
</organism>
<gene>
    <name evidence="1" type="ORF">P872_02505</name>
</gene>
<sequence length="54" mass="6452">MKYSEHPLDKVEMVNENQILNKITIWVFLLTKMKFQYFFLVRLSLDSSVESVVV</sequence>
<name>U5C1K3_9BACT</name>
<evidence type="ECO:0000313" key="2">
    <source>
        <dbReference type="Proteomes" id="UP000016843"/>
    </source>
</evidence>